<accession>A0A2I4G7H1</accession>
<keyword evidence="5" id="KW-0433">Leucine-rich repeat</keyword>
<dbReference type="InterPro" id="IPR055414">
    <property type="entry name" value="LRR_R13L4/SHOC2-like"/>
</dbReference>
<dbReference type="Pfam" id="PF08263">
    <property type="entry name" value="LRRNT_2"/>
    <property type="match status" value="1"/>
</dbReference>
<evidence type="ECO:0000256" key="6">
    <source>
        <dbReference type="ARBA" id="ARBA00022692"/>
    </source>
</evidence>
<dbReference type="Pfam" id="PF00560">
    <property type="entry name" value="LRR_1"/>
    <property type="match status" value="5"/>
</dbReference>
<keyword evidence="8" id="KW-0677">Repeat</keyword>
<feature type="domain" description="Leucine-rich repeat-containing N-terminal plant-type" evidence="12">
    <location>
        <begin position="29"/>
        <end position="75"/>
    </location>
</feature>
<dbReference type="RefSeq" id="XP_018839847.2">
    <property type="nucleotide sequence ID" value="XM_018984302.2"/>
</dbReference>
<evidence type="ECO:0000256" key="8">
    <source>
        <dbReference type="ARBA" id="ARBA00022737"/>
    </source>
</evidence>
<dbReference type="PANTHER" id="PTHR48062">
    <property type="entry name" value="RECEPTOR-LIKE PROTEIN 14"/>
    <property type="match status" value="1"/>
</dbReference>
<dbReference type="InterPro" id="IPR032675">
    <property type="entry name" value="LRR_dom_sf"/>
</dbReference>
<dbReference type="OrthoDB" id="4691307at2759"/>
<dbReference type="AlphaFoldDB" id="A0A2I4G7H1"/>
<evidence type="ECO:0000256" key="5">
    <source>
        <dbReference type="ARBA" id="ARBA00022614"/>
    </source>
</evidence>
<dbReference type="Pfam" id="PF13855">
    <property type="entry name" value="LRR_8"/>
    <property type="match status" value="1"/>
</dbReference>
<evidence type="ECO:0000256" key="4">
    <source>
        <dbReference type="ARBA" id="ARBA00022553"/>
    </source>
</evidence>
<reference evidence="15" key="1">
    <citation type="submission" date="2025-08" db="UniProtKB">
        <authorList>
            <consortium name="RefSeq"/>
        </authorList>
    </citation>
    <scope>IDENTIFICATION</scope>
    <source>
        <tissue evidence="15">Leaves</tissue>
    </source>
</reference>
<evidence type="ECO:0000313" key="15">
    <source>
        <dbReference type="RefSeq" id="XP_018839847.2"/>
    </source>
</evidence>
<protein>
    <submittedName>
        <fullName evidence="15">Receptor-like protein 15 isoform X1</fullName>
    </submittedName>
</protein>
<dbReference type="PANTHER" id="PTHR48062:SF6">
    <property type="entry name" value="LEUCINE-RICH REPEAT RECEPTOR PROTEIN KINASE MSL1-LIKE ISOFORM X1"/>
    <property type="match status" value="1"/>
</dbReference>
<evidence type="ECO:0000256" key="7">
    <source>
        <dbReference type="ARBA" id="ARBA00022729"/>
    </source>
</evidence>
<evidence type="ECO:0000256" key="3">
    <source>
        <dbReference type="ARBA" id="ARBA00022475"/>
    </source>
</evidence>
<dbReference type="InterPro" id="IPR001611">
    <property type="entry name" value="Leu-rich_rpt"/>
</dbReference>
<dbReference type="PRINTS" id="PR00019">
    <property type="entry name" value="LEURICHRPT"/>
</dbReference>
<sequence>MEMGRFCWCIIILVWVQACMIPGFSGCLEEEENALFLLKASINYPINESFSPSSKLINKQRTTTDCCNWTGVQCSNITGRVTHITLYGLIDSWSIGSEYWYLNTSLLLPFQELKSLYLDGYIHNFRVSKEGFERLSALSKLEELNLDYNDFNESILPSLGKIASLKKLSLRWNKISGRVPINKGFTMSKLEELNLYGNDFTDMRFISKIPSLKKLYLGEAKLNEGINIQELGKLKNLQELYLDDSSIDKSFLNKVGVMISLNVLSMRTCGLNGSLPNQGWCELKNLQELDLGDNDFEGRLPSCLANMTTLQVLNLAFNNFNGSISHSAIPSLQSLEYLSLSYNHFSPITISSFFNLSKIKIFMSNNNTLVDETESQRWTSYFQLKVLSFSSSLARRPTRMIPKFLHYQYKLQAIDLSHNNLVGKFPTWLLENNTRLEILNLRNNTFTNPFQLPYRPNPHIRKIDISNNDLRGSIPTNLGLVFPNLVHLNMSQNAFVGIIPSSLGILVSLGTLDLSSNHLSGTIPDDLVMGCPDLRYLKLSNNKFSGQLFPAINNLTLLEFLYLDHNQFSGKIPYSLSSSAYLIAFDFSSNSLSGMLPRWIGNMTNLVEIVMAKNQLEGPIPIELCKVKQIRFLDLSENNFSDFIPSCFNSLNIKHVHLGKNRLSGPITSAFKNSYALVTLDLTDNRLTGNIPDWIGNLSSLSILLLKANHLQGMIPIQICLLGNLTMLDLSNNSFTGPIPHCLSDISFGETEQKTNLGGTRSFDFGIGGSIYLETKTQQKIENDGDFFSEVDAQQEVEFTTKSKTYSYKGDILNYMSGIDLSCNCLSGEIPLELGNLSNIHALNLSHNNLTGSIPTTFSYLKEIESLDLSHNKLNGSIPPQLIELNFLAVFSVADNNLSGRTPERKGQFGTFDESSYTGNPLLYGPPLPHTWNKTGLPSNEEGEESGGFIDMNFFYISFGVSYTTLLLGIIAALYISPYWRQEWFSFIEVCLTSSYFSLFVKSHKLSTF</sequence>
<comment type="similarity">
    <text evidence="2">Belongs to the RLP family.</text>
</comment>
<dbReference type="Proteomes" id="UP000235220">
    <property type="component" value="Chromosome 10"/>
</dbReference>
<dbReference type="FunCoup" id="A0A2I4G7H1">
    <property type="interactions" value="2526"/>
</dbReference>
<evidence type="ECO:0000256" key="11">
    <source>
        <dbReference type="ARBA" id="ARBA00023180"/>
    </source>
</evidence>
<dbReference type="Pfam" id="PF23598">
    <property type="entry name" value="LRR_14"/>
    <property type="match status" value="2"/>
</dbReference>
<evidence type="ECO:0000313" key="14">
    <source>
        <dbReference type="Proteomes" id="UP000235220"/>
    </source>
</evidence>
<keyword evidence="10" id="KW-0472">Membrane</keyword>
<dbReference type="InterPro" id="IPR013210">
    <property type="entry name" value="LRR_N_plant-typ"/>
</dbReference>
<keyword evidence="9" id="KW-1133">Transmembrane helix</keyword>
<dbReference type="GeneID" id="109005376"/>
<dbReference type="SMART" id="SM00365">
    <property type="entry name" value="LRR_SD22"/>
    <property type="match status" value="5"/>
</dbReference>
<evidence type="ECO:0000259" key="12">
    <source>
        <dbReference type="Pfam" id="PF08263"/>
    </source>
</evidence>
<keyword evidence="14" id="KW-1185">Reference proteome</keyword>
<name>A0A2I4G7H1_JUGRE</name>
<dbReference type="SUPFAM" id="SSF52058">
    <property type="entry name" value="L domain-like"/>
    <property type="match status" value="4"/>
</dbReference>
<comment type="subcellular location">
    <subcellularLocation>
        <location evidence="1">Cell membrane</location>
        <topology evidence="1">Single-pass type I membrane protein</topology>
    </subcellularLocation>
</comment>
<dbReference type="FunFam" id="3.80.10.10:FF:000095">
    <property type="entry name" value="LRR receptor-like serine/threonine-protein kinase GSO1"/>
    <property type="match status" value="1"/>
</dbReference>
<organism evidence="14 15">
    <name type="scientific">Juglans regia</name>
    <name type="common">English walnut</name>
    <dbReference type="NCBI Taxonomy" id="51240"/>
    <lineage>
        <taxon>Eukaryota</taxon>
        <taxon>Viridiplantae</taxon>
        <taxon>Streptophyta</taxon>
        <taxon>Embryophyta</taxon>
        <taxon>Tracheophyta</taxon>
        <taxon>Spermatophyta</taxon>
        <taxon>Magnoliopsida</taxon>
        <taxon>eudicotyledons</taxon>
        <taxon>Gunneridae</taxon>
        <taxon>Pentapetalae</taxon>
        <taxon>rosids</taxon>
        <taxon>fabids</taxon>
        <taxon>Fagales</taxon>
        <taxon>Juglandaceae</taxon>
        <taxon>Juglans</taxon>
    </lineage>
</organism>
<keyword evidence="7" id="KW-0732">Signal</keyword>
<evidence type="ECO:0000256" key="1">
    <source>
        <dbReference type="ARBA" id="ARBA00004251"/>
    </source>
</evidence>
<keyword evidence="11" id="KW-0325">Glycoprotein</keyword>
<evidence type="ECO:0000259" key="13">
    <source>
        <dbReference type="Pfam" id="PF23598"/>
    </source>
</evidence>
<dbReference type="SMART" id="SM00369">
    <property type="entry name" value="LRR_TYP"/>
    <property type="match status" value="10"/>
</dbReference>
<proteinExistence type="inferred from homology"/>
<evidence type="ECO:0000256" key="2">
    <source>
        <dbReference type="ARBA" id="ARBA00009592"/>
    </source>
</evidence>
<dbReference type="GO" id="GO:0005886">
    <property type="term" value="C:plasma membrane"/>
    <property type="evidence" value="ECO:0007669"/>
    <property type="project" value="UniProtKB-SubCell"/>
</dbReference>
<evidence type="ECO:0000256" key="9">
    <source>
        <dbReference type="ARBA" id="ARBA00022989"/>
    </source>
</evidence>
<keyword evidence="3" id="KW-1003">Cell membrane</keyword>
<dbReference type="PROSITE" id="PS51257">
    <property type="entry name" value="PROKAR_LIPOPROTEIN"/>
    <property type="match status" value="1"/>
</dbReference>
<feature type="domain" description="Disease resistance R13L4/SHOC-2-like LRR" evidence="13">
    <location>
        <begin position="193"/>
        <end position="405"/>
    </location>
</feature>
<feature type="domain" description="Disease resistance R13L4/SHOC-2-like LRR" evidence="13">
    <location>
        <begin position="529"/>
        <end position="728"/>
    </location>
</feature>
<dbReference type="KEGG" id="jre:109005376"/>
<dbReference type="Gene3D" id="3.80.10.10">
    <property type="entry name" value="Ribonuclease Inhibitor"/>
    <property type="match status" value="4"/>
</dbReference>
<dbReference type="FunFam" id="3.80.10.10:FF:000383">
    <property type="entry name" value="Leucine-rich repeat receptor protein kinase EMS1"/>
    <property type="match status" value="1"/>
</dbReference>
<dbReference type="FunFam" id="3.80.10.10:FF:000041">
    <property type="entry name" value="LRR receptor-like serine/threonine-protein kinase ERECTA"/>
    <property type="match status" value="1"/>
</dbReference>
<keyword evidence="4" id="KW-0597">Phosphoprotein</keyword>
<dbReference type="Gramene" id="Jr10_23130_p1">
    <property type="protein sequence ID" value="cds.Jr10_23130_p1"/>
    <property type="gene ID" value="Jr10_23130"/>
</dbReference>
<keyword evidence="6" id="KW-0812">Transmembrane</keyword>
<dbReference type="InterPro" id="IPR051502">
    <property type="entry name" value="RLP_Defense_Trigger"/>
</dbReference>
<gene>
    <name evidence="15" type="primary">LOC109005376</name>
</gene>
<dbReference type="InterPro" id="IPR003591">
    <property type="entry name" value="Leu-rich_rpt_typical-subtyp"/>
</dbReference>
<evidence type="ECO:0000256" key="10">
    <source>
        <dbReference type="ARBA" id="ARBA00023136"/>
    </source>
</evidence>